<protein>
    <submittedName>
        <fullName evidence="1">Uncharacterized protein</fullName>
    </submittedName>
</protein>
<sequence>MDGICTTFVLCCQLGTLCGQASIKDLPGCWERQVDADWHISFNGHEGEVRNSSGLSVPPLSILVKHSRYFADGIITPFGGMIVGGREAEADLMAALEGAIRVLGGTPATDAESDRQGARCS</sequence>
<organism evidence="1 2">
    <name type="scientific">Stutzerimonas xanthomarina</name>
    <dbReference type="NCBI Taxonomy" id="271420"/>
    <lineage>
        <taxon>Bacteria</taxon>
        <taxon>Pseudomonadati</taxon>
        <taxon>Pseudomonadota</taxon>
        <taxon>Gammaproteobacteria</taxon>
        <taxon>Pseudomonadales</taxon>
        <taxon>Pseudomonadaceae</taxon>
        <taxon>Stutzerimonas</taxon>
    </lineage>
</organism>
<name>A0A3R8U9Q2_9GAMM</name>
<reference evidence="1 2" key="1">
    <citation type="submission" date="2018-10" db="EMBL/GenBank/DDBJ databases">
        <title>Transmission dynamics of multidrug resistant bacteria on intensive care unit surfaces.</title>
        <authorList>
            <person name="D'Souza A.W."/>
            <person name="Potter R.F."/>
            <person name="Wallace M."/>
            <person name="Shupe A."/>
            <person name="Patel S."/>
            <person name="Sun S."/>
            <person name="Gul D."/>
            <person name="Kwon J.H."/>
            <person name="Andleeb S."/>
            <person name="Burnham C.-A.D."/>
            <person name="Dantas G."/>
        </authorList>
    </citation>
    <scope>NUCLEOTIDE SEQUENCE [LARGE SCALE GENOMIC DNA]</scope>
    <source>
        <strain evidence="1 2">PX_177</strain>
    </source>
</reference>
<evidence type="ECO:0000313" key="2">
    <source>
        <dbReference type="Proteomes" id="UP000276506"/>
    </source>
</evidence>
<dbReference type="EMBL" id="RHQL01000010">
    <property type="protein sequence ID" value="RRV08825.1"/>
    <property type="molecule type" value="Genomic_DNA"/>
</dbReference>
<dbReference type="AlphaFoldDB" id="A0A3R8U9Q2"/>
<proteinExistence type="predicted"/>
<dbReference type="Proteomes" id="UP000276506">
    <property type="component" value="Unassembled WGS sequence"/>
</dbReference>
<gene>
    <name evidence="1" type="ORF">EGJ28_16295</name>
</gene>
<comment type="caution">
    <text evidence="1">The sequence shown here is derived from an EMBL/GenBank/DDBJ whole genome shotgun (WGS) entry which is preliminary data.</text>
</comment>
<evidence type="ECO:0000313" key="1">
    <source>
        <dbReference type="EMBL" id="RRV08825.1"/>
    </source>
</evidence>
<accession>A0A3R8U9Q2</accession>
<dbReference type="RefSeq" id="WP_125877965.1">
    <property type="nucleotide sequence ID" value="NZ_RHQL01000010.1"/>
</dbReference>